<name>A0A1M5ZZN4_9FLAO</name>
<dbReference type="STRING" id="558155.SAMN04487911_1012"/>
<dbReference type="EMBL" id="FQYX01000001">
    <property type="protein sequence ID" value="SHI29715.1"/>
    <property type="molecule type" value="Genomic_DNA"/>
</dbReference>
<feature type="non-terminal residue" evidence="1">
    <location>
        <position position="2784"/>
    </location>
</feature>
<dbReference type="NCBIfam" id="TIGR01451">
    <property type="entry name" value="B_ant_repeat"/>
    <property type="match status" value="1"/>
</dbReference>
<accession>A0A1M5ZZN4</accession>
<reference evidence="1 2" key="1">
    <citation type="submission" date="2016-11" db="EMBL/GenBank/DDBJ databases">
        <authorList>
            <person name="Jaros S."/>
            <person name="Januszkiewicz K."/>
            <person name="Wedrychowicz H."/>
        </authorList>
    </citation>
    <scope>NUCLEOTIDE SEQUENCE [LARGE SCALE GENOMIC DNA]</scope>
    <source>
        <strain evidence="1 2">CGMCC 1.8863</strain>
    </source>
</reference>
<proteinExistence type="predicted"/>
<evidence type="ECO:0000313" key="2">
    <source>
        <dbReference type="Proteomes" id="UP000184231"/>
    </source>
</evidence>
<protein>
    <submittedName>
        <fullName evidence="1">SprB repeat-containing protein</fullName>
    </submittedName>
</protein>
<sequence>MKLKLFSNLILATVILLSYTGISQEYNSFEVRYQNNLKGDLTFIANNILNRDGGTNSTEPNDAYNNLSTNNNGNHETGGANNYNDNKDMQYIDVDNDPSTFSSSSATLTYPQADCNRIVYAGLYWSATYPSERAGQSIGTNRQADFNRVKLKVPAGTYVDITADEVLYDGYTSGISSMRDNSPYACYADITGLITPLADAQGEYTIANVRAVTGELGGGASAGWTMVLVYENPTLTGKSITTFDGFARVNSDNSNVELNYSGFNTIPAGPVNAHIGAAALEGDFRITGDELYIKAASKASYTQISNATNPGNNFFNSNITLNGVLTTNRNPNSNNTLGYDTDIFKLDNPANSVIPNSETAATFRFTSNGDQYYPFFNSFNIEIIEPEINLLKNVEDVNGNDIANANVVLGQEMYYMLRFQNSGNDNAQNFSIRDVLPSNVDFVPSDLVLPSPINGQAITYTYDPATHEIKFSIPNVFVEKGDPRYTIKLKVKVVEDCYSLRDACSNVIQNTAYSTYQGEFNNYVITDDPSVSHFDNCGYSVPGATNFLVDLDDCNFNREQYLCGANTTLTAGNGFTTYEWKDENGNIVGTQQSLVVTQVGTYTVHKTAPAPCLSFDETINVIPFTNNVANPIIPYADVVDTCPNDGSKLPKIFLCGVNDERFIETTFTDAVSFAWQKLDEASCTAQSSENCANTNNTCSWVTVATTEDFTATEPGEYRFIVSYQNGCSNRFPFKVYENVLNPQVLKKDIICNSPGKITITNVPGSYEYSLDANDWSASNTSGVFDITAPGSYNVYIRQQNVATNPCIFVASSIDIFQRDFSVDVSSTNPICPTDKGTISISINDVDPQYYYEIRQNGTLIDSYGPADDNNYTFNSVNVGDYTVIATTDDGCSYFQAVSITASSNLRATAVVSQNVSCKEGNIQVKGAGGSGKYYYAIWSYVDDKGIGGPLYNDVSEIPGSEFQTSVIFDVKNGDQGTYEYVVLDENNCMAISNPVTITLDEEADYDVIVSDETCFENNDGTIRVNVISSNGYTLLYSLDGITYVPQNNFTNLAPGDYTLFVRLKKGNKGCDYEYDLTINAATELNATASITQDFSCIQDGIITFDGATGGSGTYEYSLDGVNFVSSPIFSNLSEGNYTPVFRDINTPSCPVSLPQLIIEPLDPPLNMSFAASQITCATPTSKVSVSTTGGNGALIYRIISPSILNPDSSDGVTATFNNLSPGTYTFEVSDIDNCTYTETYTITDINYIAVSGSLVNNVSCFGGNNGALDFNVANFNNSYQYSINGGAAITGQTTSAINITGLSAGDYTIVVTDETTLCTDTTTLTVSEPTAPLAFSFSTRPLSCSSDGSVTITPTDGWGGYVYQIEEPDTTILGPQASNVFTGLTQTGTYTISLTDAGGCTITDTFDITAPTTPTVSLAATTDLCYMAGTGVSLTATPANGVAPYVYSLNGGPNQNNNVFNNLTPGNHQVTITDAYGCTAVSNTITVAPQLSATATVSKELTCSAPTNAQIDIAINGGYADYSYRVNIDGAGYGPATALGAGVNTFSHTVTAAGTYQFQITDSEGCVVQTSEVTIVPISNPQATETVADTSCNGGNDGRVDIIIDANFGASPYQVAFNGGAFSNQISYSGLAAGTYSYTVQDSKGCTVIKSVTVNEPAAIGFDAVQILEYTCIQDGSVEAQSVAGGTAPYTYSIDGTTFGASNTFTGLKDGNYTLTVKDANDCTATRPITIDPLTPPTDITFSATAPNCPTQTSDVTLTVTGGSGVLTYEIIAPAAVANGNNNIFTDLAPDTYTFRVTDAKGCFYDENFTITPVAPMTVSSQVISEVSCMGGNDGELRFSIGNFATTYEYTLTDSAMAVVQSGTAQSTAIQDFTGLIAGDYTITVTDNTTNCIISNTATVSDPPAALSVSHTITPLTCTTDASATATATGGWGGYQYQLSEASLGVVYAYQNSNVFNPISTAGDYTITLRDANGCEVSNTFSIANPQSPTVALAATTDLCYVPGTGVSLTATASNGVAPYVYSLNGGPNQNGNVFNNLTPGNHQVTITDAYGCTAVSNTITVAPQLSATATVSKELTCSAPTGAQIDIAINGGYADYSYSVNVDGTGYGPATALGAGANTFSHTATTAGTYRFQITDSEGCIAQTAEITIAPISAPQATETVADVSCNGGNDGRVDILIDASFGAAPYQVNFEGGGFNNNTSYSGLAAGTYSYTVQDSKGCTVIKSVTVNEPAAIGFDAVQILEYTCTQDASVEVQSLVGGTAPYTYSIDGINFGASNTFAGLKDGNYTLTVKDANDCTATRPITIDPLTPPTDISFSATAPNCPTQTSDVTLTVSGGNGALTYEIIAPAAVANGNNNIFTDLAPDTYTFRVTDAKGCFYDENFTITPVAPMTVSSQVISEVSCMGGNDGELRFTINDFATTYEYTLTDSAMTVVQSGTAQSGTTQDFTGLIAGDYTITVTDNTTNCIINNTATVSDPPAALSVSHTLTPLTCTTDASATATATGGWGGYQYQLSEASLGVVYAYQNSNVFNPINTAGDYTITVRDANGCEVSNTFSIANPQSPTVSLAATTDLCYVPGTGVSLTATPANGVAPYVYSLNGGPNQNSNVFNNLTPGNHQVTITDSYGCTAVSNTITIAPQLSATAAVSKELTCSAPTDAQIDIAISGGYADYSYSVNIDGAGYGPATALGAGVNTFSHTAPAAGTYQFQITDSEGCIAQTAEITIAPISNPQATETVADVSCNGGNDGRVDILIDANFGASPYQVAFNGGAFSNQISYSGLAAG</sequence>
<organism evidence="1 2">
    <name type="scientific">Arenibacter nanhaiticus</name>
    <dbReference type="NCBI Taxonomy" id="558155"/>
    <lineage>
        <taxon>Bacteria</taxon>
        <taxon>Pseudomonadati</taxon>
        <taxon>Bacteroidota</taxon>
        <taxon>Flavobacteriia</taxon>
        <taxon>Flavobacteriales</taxon>
        <taxon>Flavobacteriaceae</taxon>
        <taxon>Arenibacter</taxon>
    </lineage>
</organism>
<keyword evidence="2" id="KW-1185">Reference proteome</keyword>
<dbReference type="Gene3D" id="2.60.40.740">
    <property type="match status" value="1"/>
</dbReference>
<dbReference type="InterPro" id="IPR025667">
    <property type="entry name" value="SprB_repeat"/>
</dbReference>
<gene>
    <name evidence="1" type="ORF">SAMN04487911_1012</name>
</gene>
<dbReference type="RefSeq" id="WP_394333063.1">
    <property type="nucleotide sequence ID" value="NZ_FQYX01000001.1"/>
</dbReference>
<dbReference type="Proteomes" id="UP000184231">
    <property type="component" value="Unassembled WGS sequence"/>
</dbReference>
<dbReference type="InterPro" id="IPR047589">
    <property type="entry name" value="DUF11_rpt"/>
</dbReference>
<dbReference type="Pfam" id="PF13573">
    <property type="entry name" value="SprB"/>
    <property type="match status" value="3"/>
</dbReference>
<evidence type="ECO:0000313" key="1">
    <source>
        <dbReference type="EMBL" id="SHI29715.1"/>
    </source>
</evidence>